<evidence type="ECO:0000313" key="1">
    <source>
        <dbReference type="EMBL" id="JAD28499.1"/>
    </source>
</evidence>
<sequence length="91" mass="9795">MFCVRFLSDLTLNPVSIVELACSVTVLPTSQPFADLLDLECFETSLQNLGVKGTTLPVRVPSACMRIPPLSIITLPVNSKLHVTTLGSSVH</sequence>
<protein>
    <submittedName>
        <fullName evidence="1">Uncharacterized protein</fullName>
    </submittedName>
</protein>
<proteinExistence type="predicted"/>
<name>A0A0A8YNW0_ARUDO</name>
<reference evidence="1" key="2">
    <citation type="journal article" date="2015" name="Data Brief">
        <title>Shoot transcriptome of the giant reed, Arundo donax.</title>
        <authorList>
            <person name="Barrero R.A."/>
            <person name="Guerrero F.D."/>
            <person name="Moolhuijzen P."/>
            <person name="Goolsby J.A."/>
            <person name="Tidwell J."/>
            <person name="Bellgard S.E."/>
            <person name="Bellgard M.I."/>
        </authorList>
    </citation>
    <scope>NUCLEOTIDE SEQUENCE</scope>
    <source>
        <tissue evidence="1">Shoot tissue taken approximately 20 cm above the soil surface</tissue>
    </source>
</reference>
<organism evidence="1">
    <name type="scientific">Arundo donax</name>
    <name type="common">Giant reed</name>
    <name type="synonym">Donax arundinaceus</name>
    <dbReference type="NCBI Taxonomy" id="35708"/>
    <lineage>
        <taxon>Eukaryota</taxon>
        <taxon>Viridiplantae</taxon>
        <taxon>Streptophyta</taxon>
        <taxon>Embryophyta</taxon>
        <taxon>Tracheophyta</taxon>
        <taxon>Spermatophyta</taxon>
        <taxon>Magnoliopsida</taxon>
        <taxon>Liliopsida</taxon>
        <taxon>Poales</taxon>
        <taxon>Poaceae</taxon>
        <taxon>PACMAD clade</taxon>
        <taxon>Arundinoideae</taxon>
        <taxon>Arundineae</taxon>
        <taxon>Arundo</taxon>
    </lineage>
</organism>
<accession>A0A0A8YNW0</accession>
<dbReference type="EMBL" id="GBRH01269396">
    <property type="protein sequence ID" value="JAD28499.1"/>
    <property type="molecule type" value="Transcribed_RNA"/>
</dbReference>
<reference evidence="1" key="1">
    <citation type="submission" date="2014-09" db="EMBL/GenBank/DDBJ databases">
        <authorList>
            <person name="Magalhaes I.L.F."/>
            <person name="Oliveira U."/>
            <person name="Santos F.R."/>
            <person name="Vidigal T.H.D.A."/>
            <person name="Brescovit A.D."/>
            <person name="Santos A.J."/>
        </authorList>
    </citation>
    <scope>NUCLEOTIDE SEQUENCE</scope>
    <source>
        <tissue evidence="1">Shoot tissue taken approximately 20 cm above the soil surface</tissue>
    </source>
</reference>
<dbReference type="AlphaFoldDB" id="A0A0A8YNW0"/>